<gene>
    <name evidence="3" type="ORF">H0P51_07265</name>
</gene>
<dbReference type="RefSeq" id="WP_180917292.1">
    <property type="nucleotide sequence ID" value="NZ_CP059165.1"/>
</dbReference>
<evidence type="ECO:0000256" key="1">
    <source>
        <dbReference type="SAM" id="SignalP"/>
    </source>
</evidence>
<proteinExistence type="predicted"/>
<name>A0A7D6DZV1_9MYCO</name>
<dbReference type="KEGG" id="mgor:H0P51_07265"/>
<dbReference type="PROSITE" id="PS51257">
    <property type="entry name" value="PROKAR_LIPOPROTEIN"/>
    <property type="match status" value="1"/>
</dbReference>
<dbReference type="EMBL" id="CP059165">
    <property type="protein sequence ID" value="QLL08707.1"/>
    <property type="molecule type" value="Genomic_DNA"/>
</dbReference>
<dbReference type="AlphaFoldDB" id="A0A7D6DZV1"/>
<protein>
    <submittedName>
        <fullName evidence="3">MCE family protein</fullName>
    </submittedName>
</protein>
<evidence type="ECO:0000259" key="2">
    <source>
        <dbReference type="Pfam" id="PF02470"/>
    </source>
</evidence>
<dbReference type="InterPro" id="IPR003399">
    <property type="entry name" value="Mce/MlaD"/>
</dbReference>
<evidence type="ECO:0000313" key="3">
    <source>
        <dbReference type="EMBL" id="QLL08707.1"/>
    </source>
</evidence>
<feature type="domain" description="Mce/MlaD" evidence="2">
    <location>
        <begin position="41"/>
        <end position="113"/>
    </location>
</feature>
<reference evidence="3" key="1">
    <citation type="submission" date="2020-07" db="EMBL/GenBank/DDBJ databases">
        <title>Description of Mycobacterium gordonae subsp. intergordonae subsp.nov. and Mycobacterium gordonae subsp. gordonae subsp. nov.</title>
        <authorList>
            <person name="Huang H."/>
        </authorList>
    </citation>
    <scope>NUCLEOTIDE SEQUENCE [LARGE SCALE GENOMIC DNA]</scope>
    <source>
        <strain evidence="3">24T</strain>
    </source>
</reference>
<dbReference type="InterPro" id="IPR052336">
    <property type="entry name" value="MlaD_Phospholipid_Transporter"/>
</dbReference>
<reference evidence="3" key="2">
    <citation type="submission" date="2020-07" db="EMBL/GenBank/DDBJ databases">
        <authorList>
            <person name="Yu X."/>
        </authorList>
    </citation>
    <scope>NUCLEOTIDE SEQUENCE [LARGE SCALE GENOMIC DNA]</scope>
    <source>
        <strain evidence="3">24T</strain>
    </source>
</reference>
<organism evidence="3 4">
    <name type="scientific">Mycobacterium vicinigordonae</name>
    <dbReference type="NCBI Taxonomy" id="1719132"/>
    <lineage>
        <taxon>Bacteria</taxon>
        <taxon>Bacillati</taxon>
        <taxon>Actinomycetota</taxon>
        <taxon>Actinomycetes</taxon>
        <taxon>Mycobacteriales</taxon>
        <taxon>Mycobacteriaceae</taxon>
        <taxon>Mycobacterium</taxon>
    </lineage>
</organism>
<dbReference type="Proteomes" id="UP000510682">
    <property type="component" value="Chromosome"/>
</dbReference>
<keyword evidence="1" id="KW-0732">Signal</keyword>
<feature type="signal peptide" evidence="1">
    <location>
        <begin position="1"/>
        <end position="27"/>
    </location>
</feature>
<feature type="chain" id="PRO_5039305290" evidence="1">
    <location>
        <begin position="28"/>
        <end position="331"/>
    </location>
</feature>
<keyword evidence="4" id="KW-1185">Reference proteome</keyword>
<dbReference type="Pfam" id="PF02470">
    <property type="entry name" value="MlaD"/>
    <property type="match status" value="1"/>
</dbReference>
<dbReference type="PANTHER" id="PTHR33371:SF4">
    <property type="entry name" value="INTERMEMBRANE PHOSPHOLIPID TRANSPORT SYSTEM BINDING PROTEIN MLAD"/>
    <property type="match status" value="1"/>
</dbReference>
<sequence length="331" mass="35555">MTARLKTFAAVVVVLVLALTSCASLNASSLPQPGNSFGDGFDVVLKFDNVLNLPDRAKVMLDGITVGVVTAMKLKGDGVDVTARIGKDVTVPSNIRASLEQATVLGDIYVALQRPSAGPVGPPLRAGSRVPLTQTSSPPQLEDTIAGLANFVSSGSIQRIQKTVIRLNRLTPPTEEVRRLTSLVVTDLTDVSSNIDQVDQLLGNVTHTAEIVNSRVPWMQFWFSPKGQTGFDRSTKQLNVVGVLFPGLGSIYSGGYWLVPLLNSLANTLGSVREAKLDFEAEVPAWRRLFTNFFLPEDKYPAINITSIVGPDGREMSGNVQDVLRMLGAVP</sequence>
<evidence type="ECO:0000313" key="4">
    <source>
        <dbReference type="Proteomes" id="UP000510682"/>
    </source>
</evidence>
<accession>A0A7D6DZV1</accession>
<dbReference type="PANTHER" id="PTHR33371">
    <property type="entry name" value="INTERMEMBRANE PHOSPHOLIPID TRANSPORT SYSTEM BINDING PROTEIN MLAD-RELATED"/>
    <property type="match status" value="1"/>
</dbReference>